<protein>
    <recommendedName>
        <fullName evidence="1">ORC1/DEAH AAA+ ATPase domain-containing protein</fullName>
    </recommendedName>
</protein>
<dbReference type="AlphaFoldDB" id="A0A3G9JPL3"/>
<proteinExistence type="predicted"/>
<dbReference type="KEGG" id="ebm:SG0102_18770"/>
<dbReference type="SUPFAM" id="SSF52540">
    <property type="entry name" value="P-loop containing nucleoside triphosphate hydrolases"/>
    <property type="match status" value="1"/>
</dbReference>
<name>A0A3G9JPL3_9FIRM</name>
<dbReference type="InterPro" id="IPR027417">
    <property type="entry name" value="P-loop_NTPase"/>
</dbReference>
<dbReference type="RefSeq" id="WP_125119729.1">
    <property type="nucleotide sequence ID" value="NZ_AP019309.1"/>
</dbReference>
<organism evidence="2 3">
    <name type="scientific">Intestinibaculum porci</name>
    <dbReference type="NCBI Taxonomy" id="2487118"/>
    <lineage>
        <taxon>Bacteria</taxon>
        <taxon>Bacillati</taxon>
        <taxon>Bacillota</taxon>
        <taxon>Erysipelotrichia</taxon>
        <taxon>Erysipelotrichales</taxon>
        <taxon>Erysipelotrichaceae</taxon>
        <taxon>Intestinibaculum</taxon>
    </lineage>
</organism>
<dbReference type="PANTHER" id="PTHR35894">
    <property type="entry name" value="GENERAL SECRETION PATHWAY PROTEIN A-RELATED"/>
    <property type="match status" value="1"/>
</dbReference>
<reference evidence="2 3" key="1">
    <citation type="submission" date="2018-11" db="EMBL/GenBank/DDBJ databases">
        <title>Novel Erysipelotrichaceae bacterium isolated from small intestine of a swine.</title>
        <authorList>
            <person name="Kim J.S."/>
            <person name="Choe H."/>
            <person name="Lee Y.R."/>
            <person name="Kim K.M."/>
            <person name="Park D.S."/>
        </authorList>
    </citation>
    <scope>NUCLEOTIDE SEQUENCE [LARGE SCALE GENOMIC DNA]</scope>
    <source>
        <strain evidence="2 3">SG0102</strain>
    </source>
</reference>
<dbReference type="OrthoDB" id="9815896at2"/>
<dbReference type="InParanoid" id="A0A3G9JPL3"/>
<dbReference type="Pfam" id="PF13401">
    <property type="entry name" value="AAA_22"/>
    <property type="match status" value="1"/>
</dbReference>
<dbReference type="GO" id="GO:0016887">
    <property type="term" value="F:ATP hydrolysis activity"/>
    <property type="evidence" value="ECO:0007669"/>
    <property type="project" value="InterPro"/>
</dbReference>
<dbReference type="InterPro" id="IPR052026">
    <property type="entry name" value="ExeA_AAA_ATPase_DNA-bind"/>
</dbReference>
<dbReference type="EMBL" id="AP019309">
    <property type="protein sequence ID" value="BBH26943.1"/>
    <property type="molecule type" value="Genomic_DNA"/>
</dbReference>
<accession>A0A3G9JPL3</accession>
<evidence type="ECO:0000313" key="3">
    <source>
        <dbReference type="Proteomes" id="UP000268059"/>
    </source>
</evidence>
<evidence type="ECO:0000259" key="1">
    <source>
        <dbReference type="Pfam" id="PF13401"/>
    </source>
</evidence>
<dbReference type="Proteomes" id="UP000268059">
    <property type="component" value="Chromosome"/>
</dbReference>
<feature type="domain" description="ORC1/DEAH AAA+ ATPase" evidence="1">
    <location>
        <begin position="42"/>
        <end position="119"/>
    </location>
</feature>
<dbReference type="InterPro" id="IPR049945">
    <property type="entry name" value="AAA_22"/>
</dbReference>
<sequence>MEFTTYYGMDYNPFTKEISSNNLFESNDYLQMKNRINFLIENRGIGLFMGDPGMGKTSSLRSVIYGLDKSRYKIIYICMTTITPLDFYKTLNDALGLEDNSRKAVLFKQIQEEIAKLYKDHINLNSLEQFLTTLISRWINI</sequence>
<keyword evidence="3" id="KW-1185">Reference proteome</keyword>
<dbReference type="Gene3D" id="3.40.50.300">
    <property type="entry name" value="P-loop containing nucleotide triphosphate hydrolases"/>
    <property type="match status" value="1"/>
</dbReference>
<evidence type="ECO:0000313" key="2">
    <source>
        <dbReference type="EMBL" id="BBH26943.1"/>
    </source>
</evidence>
<gene>
    <name evidence="2" type="ORF">SG0102_18770</name>
</gene>
<dbReference type="PANTHER" id="PTHR35894:SF1">
    <property type="entry name" value="PHOSPHORIBULOKINASE _ URIDINE KINASE FAMILY"/>
    <property type="match status" value="1"/>
</dbReference>